<dbReference type="Gene3D" id="1.25.40.590">
    <property type="entry name" value="Type IV / VI secretion system, DotU"/>
    <property type="match status" value="1"/>
</dbReference>
<dbReference type="InterPro" id="IPR017732">
    <property type="entry name" value="T4/T6SS_DotU"/>
</dbReference>
<feature type="transmembrane region" description="Helical" evidence="1">
    <location>
        <begin position="188"/>
        <end position="209"/>
    </location>
</feature>
<accession>A0A8K0V6U1</accession>
<evidence type="ECO:0000313" key="3">
    <source>
        <dbReference type="EMBL" id="MBK4716458.1"/>
    </source>
</evidence>
<evidence type="ECO:0000256" key="1">
    <source>
        <dbReference type="SAM" id="Phobius"/>
    </source>
</evidence>
<comment type="caution">
    <text evidence="3">The sequence shown here is derived from an EMBL/GenBank/DDBJ whole genome shotgun (WGS) entry which is preliminary data.</text>
</comment>
<organism evidence="3 4">
    <name type="scientific">Tenebrionibacter intestinalis</name>
    <dbReference type="NCBI Taxonomy" id="2799638"/>
    <lineage>
        <taxon>Bacteria</taxon>
        <taxon>Pseudomonadati</taxon>
        <taxon>Pseudomonadota</taxon>
        <taxon>Gammaproteobacteria</taxon>
        <taxon>Enterobacterales</taxon>
        <taxon>Enterobacteriaceae</taxon>
        <taxon>Tenebrionibacter/Tenebrionicola group</taxon>
        <taxon>Tenebrionibacter</taxon>
    </lineage>
</organism>
<sequence length="215" mass="24429">MEAGDKTPTELDLVDVVFLNTWLFVLNIKNGHPITVDNAQFKRCCQWIENARTQLSALPQPVVNELLFAQCALIDETIKTLPDTDVSVWYSQPLQSRFFGRIDAGEAIFERIQHLLHNPDPAPERGRMYHRLLLLGFRGKYRDENEEMCLGIMRRLEALPGAAQSCAIPADGVIRVGGADNRRWRSPWVTLAFLVVLNTLLWAGVKMYLFTQYAG</sequence>
<dbReference type="Pfam" id="PF09850">
    <property type="entry name" value="DotU"/>
    <property type="match status" value="1"/>
</dbReference>
<dbReference type="Proteomes" id="UP000659047">
    <property type="component" value="Unassembled WGS sequence"/>
</dbReference>
<feature type="domain" description="Type IV / VI secretion system DotU" evidence="2">
    <location>
        <begin position="42"/>
        <end position="207"/>
    </location>
</feature>
<dbReference type="NCBIfam" id="TIGR03349">
    <property type="entry name" value="IV_VI_DotU"/>
    <property type="match status" value="1"/>
</dbReference>
<dbReference type="PANTHER" id="PTHR38033:SF1">
    <property type="entry name" value="DOTU FAMILY TYPE IV_VI SECRETION SYSTEM PROTEIN"/>
    <property type="match status" value="1"/>
</dbReference>
<evidence type="ECO:0000259" key="2">
    <source>
        <dbReference type="Pfam" id="PF09850"/>
    </source>
</evidence>
<keyword evidence="1" id="KW-0812">Transmembrane</keyword>
<dbReference type="RefSeq" id="WP_238714668.1">
    <property type="nucleotide sequence ID" value="NZ_JAEPBH010000040.1"/>
</dbReference>
<proteinExistence type="predicted"/>
<keyword evidence="1" id="KW-1133">Transmembrane helix</keyword>
<keyword evidence="4" id="KW-1185">Reference proteome</keyword>
<dbReference type="InterPro" id="IPR038522">
    <property type="entry name" value="T4/T6SS_DotU_sf"/>
</dbReference>
<dbReference type="PANTHER" id="PTHR38033">
    <property type="entry name" value="MEMBRANE PROTEIN-RELATED"/>
    <property type="match status" value="1"/>
</dbReference>
<protein>
    <submittedName>
        <fullName evidence="3">DotU family type IV/VI secretion system protein</fullName>
    </submittedName>
</protein>
<gene>
    <name evidence="3" type="ORF">JJB97_14200</name>
</gene>
<reference evidence="3" key="1">
    <citation type="submission" date="2021-01" db="EMBL/GenBank/DDBJ databases">
        <title>Intestinitalea alba gen. nov., sp. nov., a novel genus of the family Enterobacteriaceae, isolated from the gut of the plastic-eating mealworm Tenebrio molitor L.</title>
        <authorList>
            <person name="Yang Y."/>
        </authorList>
    </citation>
    <scope>NUCLEOTIDE SEQUENCE</scope>
    <source>
        <strain evidence="3">BIT-L3</strain>
    </source>
</reference>
<dbReference type="AlphaFoldDB" id="A0A8K0V6U1"/>
<evidence type="ECO:0000313" key="4">
    <source>
        <dbReference type="Proteomes" id="UP000659047"/>
    </source>
</evidence>
<name>A0A8K0V6U1_9ENTR</name>
<keyword evidence="1" id="KW-0472">Membrane</keyword>
<dbReference type="EMBL" id="JAEPBH010000040">
    <property type="protein sequence ID" value="MBK4716458.1"/>
    <property type="molecule type" value="Genomic_DNA"/>
</dbReference>